<name>A0A2R8BVX4_9RHOB</name>
<feature type="region of interest" description="Disordered" evidence="1">
    <location>
        <begin position="18"/>
        <end position="52"/>
    </location>
</feature>
<evidence type="ECO:0008006" key="5">
    <source>
        <dbReference type="Google" id="ProtNLM"/>
    </source>
</evidence>
<organism evidence="3 4">
    <name type="scientific">Palleronia abyssalis</name>
    <dbReference type="NCBI Taxonomy" id="1501240"/>
    <lineage>
        <taxon>Bacteria</taxon>
        <taxon>Pseudomonadati</taxon>
        <taxon>Pseudomonadota</taxon>
        <taxon>Alphaproteobacteria</taxon>
        <taxon>Rhodobacterales</taxon>
        <taxon>Roseobacteraceae</taxon>
        <taxon>Palleronia</taxon>
    </lineage>
</organism>
<evidence type="ECO:0000313" key="3">
    <source>
        <dbReference type="EMBL" id="SPJ24309.1"/>
    </source>
</evidence>
<evidence type="ECO:0000256" key="2">
    <source>
        <dbReference type="SAM" id="SignalP"/>
    </source>
</evidence>
<keyword evidence="2" id="KW-0732">Signal</keyword>
<evidence type="ECO:0000313" key="4">
    <source>
        <dbReference type="Proteomes" id="UP000244912"/>
    </source>
</evidence>
<dbReference type="EMBL" id="ONZF01000004">
    <property type="protein sequence ID" value="SPJ24309.1"/>
    <property type="molecule type" value="Genomic_DNA"/>
</dbReference>
<sequence>MRAVAIFVALFGLAACQSSGGLPTDPSPQAGLGDDIAEPTDGFENELGPDNE</sequence>
<feature type="compositionally biased region" description="Acidic residues" evidence="1">
    <location>
        <begin position="35"/>
        <end position="52"/>
    </location>
</feature>
<dbReference type="Proteomes" id="UP000244912">
    <property type="component" value="Unassembled WGS sequence"/>
</dbReference>
<protein>
    <recommendedName>
        <fullName evidence="5">Lipoprotein</fullName>
    </recommendedName>
</protein>
<feature type="chain" id="PRO_5015320989" description="Lipoprotein" evidence="2">
    <location>
        <begin position="21"/>
        <end position="52"/>
    </location>
</feature>
<dbReference type="AlphaFoldDB" id="A0A2R8BVX4"/>
<proteinExistence type="predicted"/>
<accession>A0A2R8BVX4</accession>
<evidence type="ECO:0000256" key="1">
    <source>
        <dbReference type="SAM" id="MobiDB-lite"/>
    </source>
</evidence>
<gene>
    <name evidence="3" type="ORF">PAA8504_02137</name>
</gene>
<reference evidence="3 4" key="1">
    <citation type="submission" date="2018-03" db="EMBL/GenBank/DDBJ databases">
        <authorList>
            <person name="Keele B.F."/>
        </authorList>
    </citation>
    <scope>NUCLEOTIDE SEQUENCE [LARGE SCALE GENOMIC DNA]</scope>
    <source>
        <strain evidence="3 4">CECT 8504</strain>
    </source>
</reference>
<dbReference type="PROSITE" id="PS51257">
    <property type="entry name" value="PROKAR_LIPOPROTEIN"/>
    <property type="match status" value="1"/>
</dbReference>
<dbReference type="RefSeq" id="WP_181375763.1">
    <property type="nucleotide sequence ID" value="NZ_ONZF01000004.1"/>
</dbReference>
<feature type="signal peptide" evidence="2">
    <location>
        <begin position="1"/>
        <end position="20"/>
    </location>
</feature>
<keyword evidence="4" id="KW-1185">Reference proteome</keyword>